<evidence type="ECO:0000256" key="5">
    <source>
        <dbReference type="ARBA" id="ARBA00048348"/>
    </source>
</evidence>
<dbReference type="SUPFAM" id="SSF53056">
    <property type="entry name" value="beta-carbonic anhydrase, cab"/>
    <property type="match status" value="1"/>
</dbReference>
<feature type="binding site" evidence="6">
    <location>
        <position position="111"/>
    </location>
    <ligand>
        <name>Zn(2+)</name>
        <dbReference type="ChEBI" id="CHEBI:29105"/>
    </ligand>
</feature>
<gene>
    <name evidence="7" type="ORF">C4N25_09480</name>
</gene>
<dbReference type="GO" id="GO:0015976">
    <property type="term" value="P:carbon utilization"/>
    <property type="evidence" value="ECO:0007669"/>
    <property type="project" value="InterPro"/>
</dbReference>
<feature type="binding site" evidence="6">
    <location>
        <position position="108"/>
    </location>
    <ligand>
        <name>Zn(2+)</name>
        <dbReference type="ChEBI" id="CHEBI:29105"/>
    </ligand>
</feature>
<dbReference type="PANTHER" id="PTHR11002:SF79">
    <property type="entry name" value="CARBONIC ANHYDRASE 2"/>
    <property type="match status" value="1"/>
</dbReference>
<organism evidence="7 8">
    <name type="scientific">Faecalibacterium prausnitzii</name>
    <dbReference type="NCBI Taxonomy" id="853"/>
    <lineage>
        <taxon>Bacteria</taxon>
        <taxon>Bacillati</taxon>
        <taxon>Bacillota</taxon>
        <taxon>Clostridia</taxon>
        <taxon>Eubacteriales</taxon>
        <taxon>Oscillospiraceae</taxon>
        <taxon>Faecalibacterium</taxon>
    </lineage>
</organism>
<dbReference type="Proteomes" id="UP000251634">
    <property type="component" value="Unassembled WGS sequence"/>
</dbReference>
<feature type="binding site" evidence="6">
    <location>
        <position position="57"/>
    </location>
    <ligand>
        <name>Zn(2+)</name>
        <dbReference type="ChEBI" id="CHEBI:29105"/>
    </ligand>
</feature>
<feature type="binding site" evidence="6">
    <location>
        <position position="55"/>
    </location>
    <ligand>
        <name>Zn(2+)</name>
        <dbReference type="ChEBI" id="CHEBI:29105"/>
    </ligand>
</feature>
<dbReference type="Pfam" id="PF00484">
    <property type="entry name" value="Pro_CA"/>
    <property type="match status" value="1"/>
</dbReference>
<dbReference type="EMBL" id="PRKZ01000006">
    <property type="protein sequence ID" value="RAW49193.1"/>
    <property type="molecule type" value="Genomic_DNA"/>
</dbReference>
<comment type="cofactor">
    <cofactor evidence="6">
        <name>Zn(2+)</name>
        <dbReference type="ChEBI" id="CHEBI:29105"/>
    </cofactor>
    <text evidence="6">Binds 1 zinc ion per subunit.</text>
</comment>
<evidence type="ECO:0000313" key="8">
    <source>
        <dbReference type="Proteomes" id="UP000251634"/>
    </source>
</evidence>
<keyword evidence="3 6" id="KW-0862">Zinc</keyword>
<comment type="catalytic activity">
    <reaction evidence="5">
        <text>hydrogencarbonate + H(+) = CO2 + H2O</text>
        <dbReference type="Rhea" id="RHEA:10748"/>
        <dbReference type="ChEBI" id="CHEBI:15377"/>
        <dbReference type="ChEBI" id="CHEBI:15378"/>
        <dbReference type="ChEBI" id="CHEBI:16526"/>
        <dbReference type="ChEBI" id="CHEBI:17544"/>
        <dbReference type="EC" id="4.2.1.1"/>
    </reaction>
</comment>
<dbReference type="InterPro" id="IPR036874">
    <property type="entry name" value="Carbonic_anhydrase_sf"/>
</dbReference>
<evidence type="ECO:0000256" key="2">
    <source>
        <dbReference type="ARBA" id="ARBA00012925"/>
    </source>
</evidence>
<dbReference type="InterPro" id="IPR015892">
    <property type="entry name" value="Carbonic_anhydrase_CS"/>
</dbReference>
<evidence type="ECO:0000256" key="6">
    <source>
        <dbReference type="PIRSR" id="PIRSR601765-1"/>
    </source>
</evidence>
<name>A0A329TJP9_9FIRM</name>
<dbReference type="InterPro" id="IPR001765">
    <property type="entry name" value="Carbonic_anhydrase"/>
</dbReference>
<reference evidence="7 8" key="1">
    <citation type="submission" date="2018-02" db="EMBL/GenBank/DDBJ databases">
        <title>Complete genome sequencing of Faecalibacterium prausnitzii strains isolated from the human gut.</title>
        <authorList>
            <person name="Fitzgerald B.C."/>
            <person name="Shkoporov A.N."/>
            <person name="Ross P.R."/>
            <person name="Hill C."/>
        </authorList>
    </citation>
    <scope>NUCLEOTIDE SEQUENCE [LARGE SCALE GENOMIC DNA]</scope>
    <source>
        <strain evidence="7 8">APC942/8-14-2</strain>
    </source>
</reference>
<proteinExistence type="inferred from homology"/>
<dbReference type="GO" id="GO:0008270">
    <property type="term" value="F:zinc ion binding"/>
    <property type="evidence" value="ECO:0007669"/>
    <property type="project" value="InterPro"/>
</dbReference>
<keyword evidence="4" id="KW-0456">Lyase</keyword>
<dbReference type="SMART" id="SM00947">
    <property type="entry name" value="Pro_CA"/>
    <property type="match status" value="1"/>
</dbReference>
<protein>
    <recommendedName>
        <fullName evidence="2">carbonic anhydrase</fullName>
        <ecNumber evidence="2">4.2.1.1</ecNumber>
    </recommendedName>
</protein>
<dbReference type="RefSeq" id="WP_112115863.1">
    <property type="nucleotide sequence ID" value="NZ_PRKZ01000006.1"/>
</dbReference>
<evidence type="ECO:0000256" key="4">
    <source>
        <dbReference type="ARBA" id="ARBA00023239"/>
    </source>
</evidence>
<evidence type="ECO:0000256" key="1">
    <source>
        <dbReference type="ARBA" id="ARBA00006217"/>
    </source>
</evidence>
<dbReference type="AlphaFoldDB" id="A0A329TJP9"/>
<comment type="similarity">
    <text evidence="1">Belongs to the beta-class carbonic anhydrase family.</text>
</comment>
<comment type="caution">
    <text evidence="7">The sequence shown here is derived from an EMBL/GenBank/DDBJ whole genome shotgun (WGS) entry which is preliminary data.</text>
</comment>
<evidence type="ECO:0000256" key="3">
    <source>
        <dbReference type="ARBA" id="ARBA00022833"/>
    </source>
</evidence>
<sequence length="190" mass="20801">MNQTPVCTAADAIYRLAAGNLKYLNAESGHGDISRRVRLATWAKGQSPYAIIVTCSDSRVIPESIFSAGIGELFVIRLAGNVIDDQQLGSIEYAAGHLGCRLVVVLGHTHCGAVDAAIHYEPEGYIKYITDEIKKAIGDEKDPYKASCRNVRHSVQEIEKSLCIHHMEEETGLRVVGAMYHIEDGSVEFL</sequence>
<evidence type="ECO:0000313" key="7">
    <source>
        <dbReference type="EMBL" id="RAW49193.1"/>
    </source>
</evidence>
<dbReference type="PROSITE" id="PS00704">
    <property type="entry name" value="PROK_CO2_ANHYDRASE_1"/>
    <property type="match status" value="1"/>
</dbReference>
<dbReference type="PANTHER" id="PTHR11002">
    <property type="entry name" value="CARBONIC ANHYDRASE"/>
    <property type="match status" value="1"/>
</dbReference>
<keyword evidence="6" id="KW-0479">Metal-binding</keyword>
<dbReference type="EC" id="4.2.1.1" evidence="2"/>
<accession>A0A329TJP9</accession>
<dbReference type="GO" id="GO:0004089">
    <property type="term" value="F:carbonate dehydratase activity"/>
    <property type="evidence" value="ECO:0007669"/>
    <property type="project" value="UniProtKB-EC"/>
</dbReference>
<dbReference type="Gene3D" id="3.40.1050.10">
    <property type="entry name" value="Carbonic anhydrase"/>
    <property type="match status" value="1"/>
</dbReference>